<evidence type="ECO:0000313" key="1">
    <source>
        <dbReference type="EMBL" id="MDC7677304.1"/>
    </source>
</evidence>
<accession>A0ABT5HNW4</accession>
<dbReference type="PANTHER" id="PTHR39624:SF2">
    <property type="entry name" value="OSMC-LIKE PROTEIN"/>
    <property type="match status" value="1"/>
</dbReference>
<dbReference type="InterPro" id="IPR036102">
    <property type="entry name" value="OsmC/Ohrsf"/>
</dbReference>
<dbReference type="Gene3D" id="3.30.300.20">
    <property type="match status" value="1"/>
</dbReference>
<dbReference type="RefSeq" id="WP_272745628.1">
    <property type="nucleotide sequence ID" value="NZ_JAQQKV010000003.1"/>
</dbReference>
<dbReference type="Proteomes" id="UP001218579">
    <property type="component" value="Unassembled WGS sequence"/>
</dbReference>
<evidence type="ECO:0000313" key="2">
    <source>
        <dbReference type="Proteomes" id="UP001218579"/>
    </source>
</evidence>
<dbReference type="SUPFAM" id="SSF82784">
    <property type="entry name" value="OsmC-like"/>
    <property type="match status" value="1"/>
</dbReference>
<dbReference type="InterPro" id="IPR003718">
    <property type="entry name" value="OsmC/Ohr_fam"/>
</dbReference>
<dbReference type="Pfam" id="PF02566">
    <property type="entry name" value="OsmC"/>
    <property type="match status" value="1"/>
</dbReference>
<reference evidence="1 2" key="1">
    <citation type="submission" date="2023-01" db="EMBL/GenBank/DDBJ databases">
        <title>Novel species of the genus Asticcacaulis isolated from rivers.</title>
        <authorList>
            <person name="Lu H."/>
        </authorList>
    </citation>
    <scope>NUCLEOTIDE SEQUENCE [LARGE SCALE GENOMIC DNA]</scope>
    <source>
        <strain evidence="1 2">LKC15W</strain>
    </source>
</reference>
<organism evidence="1 2">
    <name type="scientific">Asticcacaulis machinosus</name>
    <dbReference type="NCBI Taxonomy" id="2984211"/>
    <lineage>
        <taxon>Bacteria</taxon>
        <taxon>Pseudomonadati</taxon>
        <taxon>Pseudomonadota</taxon>
        <taxon>Alphaproteobacteria</taxon>
        <taxon>Caulobacterales</taxon>
        <taxon>Caulobacteraceae</taxon>
        <taxon>Asticcacaulis</taxon>
    </lineage>
</organism>
<protein>
    <submittedName>
        <fullName evidence="1">OsmC family protein</fullName>
    </submittedName>
</protein>
<sequence length="129" mass="13824">MAQAHAHIGTENFKTDIEAGGRALIADEPESLGGKGAGFTPYELLLSALGACSSITLKMYADRKGWPLTGVDVKLHHAKADDRSVITRTVTLTGDLSDDQRTRLAEVIERTPVTRTLKEGADIATTFLS</sequence>
<dbReference type="InterPro" id="IPR015946">
    <property type="entry name" value="KH_dom-like_a/b"/>
</dbReference>
<gene>
    <name evidence="1" type="ORF">PQU98_14255</name>
</gene>
<proteinExistence type="predicted"/>
<keyword evidence="2" id="KW-1185">Reference proteome</keyword>
<name>A0ABT5HNW4_9CAUL</name>
<dbReference type="PANTHER" id="PTHR39624">
    <property type="entry name" value="PROTEIN INVOLVED IN RIMO-MEDIATED BETA-METHYLTHIOLATION OF RIBOSOMAL PROTEIN S12 YCAO"/>
    <property type="match status" value="1"/>
</dbReference>
<dbReference type="EMBL" id="JAQQKV010000003">
    <property type="protein sequence ID" value="MDC7677304.1"/>
    <property type="molecule type" value="Genomic_DNA"/>
</dbReference>
<comment type="caution">
    <text evidence="1">The sequence shown here is derived from an EMBL/GenBank/DDBJ whole genome shotgun (WGS) entry which is preliminary data.</text>
</comment>